<evidence type="ECO:0000313" key="1">
    <source>
        <dbReference type="EMBL" id="PIP63124.1"/>
    </source>
</evidence>
<sequence>MTGKQEMASDISPVLAHINNVLQPTKIRQPLAFGLASFQKEIDKITSALPKERSETAISIDEIFPVTHSLYFNPIYPYPFDLKSRDSFPEDLHEFLDSVFKQPEELIGKERLKQIFGNDPEPIFFLSLLYSFQGNLALMDSISSWLAGGSEPAKNQYKNIRNKTQAFITVAKEVLSSNPLELDKELASALSDDLMSNPHEELERAPVDDYFPPRLNRQMLTKLYKIINPLTPSPADLELKKFLESPGILNMIVALDKLFLLRLNGIVANSIGQAVEQKRQNKAKKIGAEAGVDYRTGEIFDDELFTNWSGGSLPKNILELINYKSSDDRSSSFYEWAEIPIRKLVKMLGFLTFELQAQQNPEWLSQLINNPPSDFRNRIIINLSNLGLKFPVDILTSINEVEFFIGSSIIGSRDLKQ</sequence>
<proteinExistence type="predicted"/>
<dbReference type="EMBL" id="PCTB01000011">
    <property type="protein sequence ID" value="PIP63124.1"/>
    <property type="molecule type" value="Genomic_DNA"/>
</dbReference>
<dbReference type="Proteomes" id="UP000231021">
    <property type="component" value="Unassembled WGS sequence"/>
</dbReference>
<reference evidence="1 2" key="1">
    <citation type="submission" date="2017-09" db="EMBL/GenBank/DDBJ databases">
        <title>Depth-based differentiation of microbial function through sediment-hosted aquifers and enrichment of novel symbionts in the deep terrestrial subsurface.</title>
        <authorList>
            <person name="Probst A.J."/>
            <person name="Ladd B."/>
            <person name="Jarett J.K."/>
            <person name="Geller-Mcgrath D.E."/>
            <person name="Sieber C.M."/>
            <person name="Emerson J.B."/>
            <person name="Anantharaman K."/>
            <person name="Thomas B.C."/>
            <person name="Malmstrom R."/>
            <person name="Stieglmeier M."/>
            <person name="Klingl A."/>
            <person name="Woyke T."/>
            <person name="Ryan C.M."/>
            <person name="Banfield J.F."/>
        </authorList>
    </citation>
    <scope>NUCLEOTIDE SEQUENCE [LARGE SCALE GENOMIC DNA]</scope>
    <source>
        <strain evidence="1">CG22_combo_CG10-13_8_21_14_all_35_9</strain>
    </source>
</reference>
<organism evidence="1 2">
    <name type="scientific">Candidatus Roizmanbacteria bacterium CG22_combo_CG10-13_8_21_14_all_35_9</name>
    <dbReference type="NCBI Taxonomy" id="1974861"/>
    <lineage>
        <taxon>Bacteria</taxon>
        <taxon>Candidatus Roizmaniibacteriota</taxon>
    </lineage>
</organism>
<evidence type="ECO:0000313" key="2">
    <source>
        <dbReference type="Proteomes" id="UP000231021"/>
    </source>
</evidence>
<protein>
    <submittedName>
        <fullName evidence="1">Uncharacterized protein</fullName>
    </submittedName>
</protein>
<dbReference type="AlphaFoldDB" id="A0A2H0BZS8"/>
<comment type="caution">
    <text evidence="1">The sequence shown here is derived from an EMBL/GenBank/DDBJ whole genome shotgun (WGS) entry which is preliminary data.</text>
</comment>
<gene>
    <name evidence="1" type="ORF">COW98_00335</name>
</gene>
<accession>A0A2H0BZS8</accession>
<name>A0A2H0BZS8_9BACT</name>